<reference evidence="1 2" key="1">
    <citation type="submission" date="2020-08" db="EMBL/GenBank/DDBJ databases">
        <title>Sequencing the genomes of 1000 actinobacteria strains.</title>
        <authorList>
            <person name="Klenk H.-P."/>
        </authorList>
    </citation>
    <scope>NUCLEOTIDE SEQUENCE [LARGE SCALE GENOMIC DNA]</scope>
    <source>
        <strain evidence="1 2">DSM 45886</strain>
    </source>
</reference>
<evidence type="ECO:0000313" key="2">
    <source>
        <dbReference type="Proteomes" id="UP000578819"/>
    </source>
</evidence>
<evidence type="ECO:0000313" key="1">
    <source>
        <dbReference type="EMBL" id="MBB4958937.1"/>
    </source>
</evidence>
<organism evidence="1 2">
    <name type="scientific">Micromonospora polyrhachis</name>
    <dbReference type="NCBI Taxonomy" id="1282883"/>
    <lineage>
        <taxon>Bacteria</taxon>
        <taxon>Bacillati</taxon>
        <taxon>Actinomycetota</taxon>
        <taxon>Actinomycetes</taxon>
        <taxon>Micromonosporales</taxon>
        <taxon>Micromonosporaceae</taxon>
        <taxon>Micromonospora</taxon>
    </lineage>
</organism>
<proteinExistence type="predicted"/>
<sequence>MPQPSVGRIVHYTSYGTPNGEYPSVCRAAITAVDNYQTPAVNEAGQHIGHVDLAVLNPEGLFFNCGVHQADAAHRGGTWHWPEHV</sequence>
<dbReference type="EMBL" id="JACHJW010000001">
    <property type="protein sequence ID" value="MBB4958937.1"/>
    <property type="molecule type" value="Genomic_DNA"/>
</dbReference>
<comment type="caution">
    <text evidence="1">The sequence shown here is derived from an EMBL/GenBank/DDBJ whole genome shotgun (WGS) entry which is preliminary data.</text>
</comment>
<accession>A0A7W7WPZ1</accession>
<dbReference type="Proteomes" id="UP000578819">
    <property type="component" value="Unassembled WGS sequence"/>
</dbReference>
<keyword evidence="2" id="KW-1185">Reference proteome</keyword>
<name>A0A7W7WPZ1_9ACTN</name>
<gene>
    <name evidence="1" type="ORF">FHR38_002670</name>
</gene>
<dbReference type="AlphaFoldDB" id="A0A7W7WPZ1"/>
<protein>
    <submittedName>
        <fullName evidence="1">Uncharacterized protein</fullName>
    </submittedName>
</protein>
<dbReference type="RefSeq" id="WP_184534949.1">
    <property type="nucleotide sequence ID" value="NZ_JACHJW010000001.1"/>
</dbReference>